<dbReference type="STRING" id="1884261.A0A5C3QY21"/>
<dbReference type="AlphaFoldDB" id="A0A5C3QY21"/>
<keyword evidence="5" id="KW-0378">Hydrolase</keyword>
<feature type="region of interest" description="Disordered" evidence="10">
    <location>
        <begin position="98"/>
        <end position="138"/>
    </location>
</feature>
<dbReference type="PROSITE" id="PS50089">
    <property type="entry name" value="ZF_RING_2"/>
    <property type="match status" value="1"/>
</dbReference>
<dbReference type="GO" id="GO:0016787">
    <property type="term" value="F:hydrolase activity"/>
    <property type="evidence" value="ECO:0007669"/>
    <property type="project" value="UniProtKB-KW"/>
</dbReference>
<feature type="domain" description="RING-type" evidence="11">
    <location>
        <begin position="503"/>
        <end position="527"/>
    </location>
</feature>
<reference evidence="12 13" key="1">
    <citation type="journal article" date="2019" name="Nat. Ecol. Evol.">
        <title>Megaphylogeny resolves global patterns of mushroom evolution.</title>
        <authorList>
            <person name="Varga T."/>
            <person name="Krizsan K."/>
            <person name="Foldi C."/>
            <person name="Dima B."/>
            <person name="Sanchez-Garcia M."/>
            <person name="Sanchez-Ramirez S."/>
            <person name="Szollosi G.J."/>
            <person name="Szarkandi J.G."/>
            <person name="Papp V."/>
            <person name="Albert L."/>
            <person name="Andreopoulos W."/>
            <person name="Angelini C."/>
            <person name="Antonin V."/>
            <person name="Barry K.W."/>
            <person name="Bougher N.L."/>
            <person name="Buchanan P."/>
            <person name="Buyck B."/>
            <person name="Bense V."/>
            <person name="Catcheside P."/>
            <person name="Chovatia M."/>
            <person name="Cooper J."/>
            <person name="Damon W."/>
            <person name="Desjardin D."/>
            <person name="Finy P."/>
            <person name="Geml J."/>
            <person name="Haridas S."/>
            <person name="Hughes K."/>
            <person name="Justo A."/>
            <person name="Karasinski D."/>
            <person name="Kautmanova I."/>
            <person name="Kiss B."/>
            <person name="Kocsube S."/>
            <person name="Kotiranta H."/>
            <person name="LaButti K.M."/>
            <person name="Lechner B.E."/>
            <person name="Liimatainen K."/>
            <person name="Lipzen A."/>
            <person name="Lukacs Z."/>
            <person name="Mihaltcheva S."/>
            <person name="Morgado L.N."/>
            <person name="Niskanen T."/>
            <person name="Noordeloos M.E."/>
            <person name="Ohm R.A."/>
            <person name="Ortiz-Santana B."/>
            <person name="Ovrebo C."/>
            <person name="Racz N."/>
            <person name="Riley R."/>
            <person name="Savchenko A."/>
            <person name="Shiryaev A."/>
            <person name="Soop K."/>
            <person name="Spirin V."/>
            <person name="Szebenyi C."/>
            <person name="Tomsovsky M."/>
            <person name="Tulloss R.E."/>
            <person name="Uehling J."/>
            <person name="Grigoriev I.V."/>
            <person name="Vagvolgyi C."/>
            <person name="Papp T."/>
            <person name="Martin F.M."/>
            <person name="Miettinen O."/>
            <person name="Hibbett D.S."/>
            <person name="Nagy L.G."/>
        </authorList>
    </citation>
    <scope>NUCLEOTIDE SEQUENCE [LARGE SCALE GENOMIC DNA]</scope>
    <source>
        <strain evidence="12 13">CBS 309.79</strain>
    </source>
</reference>
<dbReference type="SMART" id="SM00184">
    <property type="entry name" value="RING"/>
    <property type="match status" value="1"/>
</dbReference>
<dbReference type="GO" id="GO:0008094">
    <property type="term" value="F:ATP-dependent activity, acting on DNA"/>
    <property type="evidence" value="ECO:0007669"/>
    <property type="project" value="TreeGrafter"/>
</dbReference>
<evidence type="ECO:0000256" key="7">
    <source>
        <dbReference type="ARBA" id="ARBA00022833"/>
    </source>
</evidence>
<dbReference type="InterPro" id="IPR000330">
    <property type="entry name" value="SNF2_N"/>
</dbReference>
<evidence type="ECO:0000256" key="8">
    <source>
        <dbReference type="ARBA" id="ARBA00022840"/>
    </source>
</evidence>
<dbReference type="GO" id="GO:0008270">
    <property type="term" value="F:zinc ion binding"/>
    <property type="evidence" value="ECO:0007669"/>
    <property type="project" value="UniProtKB-KW"/>
</dbReference>
<proteinExistence type="inferred from homology"/>
<dbReference type="Pfam" id="PF13445">
    <property type="entry name" value="zf-RING_UBOX"/>
    <property type="match status" value="1"/>
</dbReference>
<dbReference type="Gene3D" id="3.40.50.300">
    <property type="entry name" value="P-loop containing nucleotide triphosphate hydrolases"/>
    <property type="match status" value="2"/>
</dbReference>
<dbReference type="PROSITE" id="PS00518">
    <property type="entry name" value="ZF_RING_1"/>
    <property type="match status" value="1"/>
</dbReference>
<protein>
    <submittedName>
        <fullName evidence="12">SNF2 family N-terminal domain-containing protein</fullName>
    </submittedName>
</protein>
<gene>
    <name evidence="12" type="ORF">BDV98DRAFT_579299</name>
</gene>
<dbReference type="InterPro" id="IPR013083">
    <property type="entry name" value="Znf_RING/FYVE/PHD"/>
</dbReference>
<keyword evidence="6" id="KW-0347">Helicase</keyword>
<sequence length="663" mass="75426">MRRCVPAQKLQTAASERVEPEGKWRRVSTWAEETVPKILTLMRRGRLSCPKVRRTRIATAATQESENSPHSRSTELALAALICQQRLFVTLAKRPASPLTAKPLNSPSRAGEALGSRPGGKSTEDTREELDDVQRQIIDTTDDLDRRLRKNHAKRTKAEHTRIANLQMILVRLQDVKRVLSNSLPTLPPSPKKTRPRGKSILDNKVDSENMMDWKMEEPTLTLDRTQRPAISAPVRRGAKSSVYAPVPRVKQEPIDVDDIFSVQPKSTTMKTFKPPALPASRMQDVKPKIEPKAKFRWCLKSSTSTDLHIIGEVYPLIRFLRIRPFYDWDEFRSRIACYEKKTPDKAIKKLQPVLATIMLRRRKDSELDGKRLVDLPIKQVDLMKLKFAAEELEIYKMLETKHQAIFSRYLRAGTVLKNYHHVLSLLLRLRQVCNHPALISEDNNAFIRGDEIQDERISPELRGELARARGLVSNEFVIKMREKMEAEKNSLDATNEDEEEDCPICFDRFTDPMVTPCTHSFCRECISPQCRSAISLSTLFIRAAFEPGALESQFESIDVDDSSEDELPLPSRGKAVKRKDEGDDLDGLIVDDDEDVDEGSPSAPGNDSCEQRYLSGSRLAFGRVHRLGQARPVQVQRLVVENTVQDRILALQDRKVSIACRR</sequence>
<dbReference type="InterPro" id="IPR050628">
    <property type="entry name" value="SNF2_RAD54_helicase_TF"/>
</dbReference>
<evidence type="ECO:0000256" key="9">
    <source>
        <dbReference type="PROSITE-ProRule" id="PRU00175"/>
    </source>
</evidence>
<dbReference type="GO" id="GO:0004386">
    <property type="term" value="F:helicase activity"/>
    <property type="evidence" value="ECO:0007669"/>
    <property type="project" value="UniProtKB-KW"/>
</dbReference>
<dbReference type="Pfam" id="PF00176">
    <property type="entry name" value="SNF2-rel_dom"/>
    <property type="match status" value="1"/>
</dbReference>
<dbReference type="InterPro" id="IPR027370">
    <property type="entry name" value="Znf-RING_euk"/>
</dbReference>
<evidence type="ECO:0000256" key="1">
    <source>
        <dbReference type="ARBA" id="ARBA00007025"/>
    </source>
</evidence>
<dbReference type="InterPro" id="IPR017907">
    <property type="entry name" value="Znf_RING_CS"/>
</dbReference>
<dbReference type="InterPro" id="IPR038718">
    <property type="entry name" value="SNF2-like_sf"/>
</dbReference>
<dbReference type="GO" id="GO:0006281">
    <property type="term" value="P:DNA repair"/>
    <property type="evidence" value="ECO:0007669"/>
    <property type="project" value="TreeGrafter"/>
</dbReference>
<evidence type="ECO:0000259" key="11">
    <source>
        <dbReference type="PROSITE" id="PS50089"/>
    </source>
</evidence>
<dbReference type="OrthoDB" id="423559at2759"/>
<evidence type="ECO:0000313" key="12">
    <source>
        <dbReference type="EMBL" id="TFL06247.1"/>
    </source>
</evidence>
<dbReference type="Gene3D" id="3.40.50.10810">
    <property type="entry name" value="Tandem AAA-ATPase domain"/>
    <property type="match status" value="1"/>
</dbReference>
<keyword evidence="8" id="KW-0067">ATP-binding</keyword>
<dbReference type="Proteomes" id="UP000305067">
    <property type="component" value="Unassembled WGS sequence"/>
</dbReference>
<dbReference type="GO" id="GO:0005634">
    <property type="term" value="C:nucleus"/>
    <property type="evidence" value="ECO:0007669"/>
    <property type="project" value="TreeGrafter"/>
</dbReference>
<dbReference type="SUPFAM" id="SSF57850">
    <property type="entry name" value="RING/U-box"/>
    <property type="match status" value="1"/>
</dbReference>
<keyword evidence="7" id="KW-0862">Zinc</keyword>
<evidence type="ECO:0000256" key="5">
    <source>
        <dbReference type="ARBA" id="ARBA00022801"/>
    </source>
</evidence>
<dbReference type="Gene3D" id="3.30.40.10">
    <property type="entry name" value="Zinc/RING finger domain, C3HC4 (zinc finger)"/>
    <property type="match status" value="1"/>
</dbReference>
<evidence type="ECO:0000256" key="2">
    <source>
        <dbReference type="ARBA" id="ARBA00022723"/>
    </source>
</evidence>
<accession>A0A5C3QY21</accession>
<dbReference type="PANTHER" id="PTHR45626:SF16">
    <property type="entry name" value="ATP-DEPENDENT HELICASE ULS1"/>
    <property type="match status" value="1"/>
</dbReference>
<evidence type="ECO:0000256" key="4">
    <source>
        <dbReference type="ARBA" id="ARBA00022771"/>
    </source>
</evidence>
<evidence type="ECO:0000256" key="3">
    <source>
        <dbReference type="ARBA" id="ARBA00022741"/>
    </source>
</evidence>
<keyword evidence="13" id="KW-1185">Reference proteome</keyword>
<evidence type="ECO:0000256" key="6">
    <source>
        <dbReference type="ARBA" id="ARBA00022806"/>
    </source>
</evidence>
<dbReference type="InterPro" id="IPR027417">
    <property type="entry name" value="P-loop_NTPase"/>
</dbReference>
<evidence type="ECO:0000256" key="10">
    <source>
        <dbReference type="SAM" id="MobiDB-lite"/>
    </source>
</evidence>
<dbReference type="PANTHER" id="PTHR45626">
    <property type="entry name" value="TRANSCRIPTION TERMINATION FACTOR 2-RELATED"/>
    <property type="match status" value="1"/>
</dbReference>
<evidence type="ECO:0000313" key="13">
    <source>
        <dbReference type="Proteomes" id="UP000305067"/>
    </source>
</evidence>
<dbReference type="SUPFAM" id="SSF52540">
    <property type="entry name" value="P-loop containing nucleoside triphosphate hydrolases"/>
    <property type="match status" value="2"/>
</dbReference>
<keyword evidence="4 9" id="KW-0863">Zinc-finger</keyword>
<keyword evidence="2" id="KW-0479">Metal-binding</keyword>
<feature type="compositionally biased region" description="Acidic residues" evidence="10">
    <location>
        <begin position="583"/>
        <end position="599"/>
    </location>
</feature>
<organism evidence="12 13">
    <name type="scientific">Pterulicium gracile</name>
    <dbReference type="NCBI Taxonomy" id="1884261"/>
    <lineage>
        <taxon>Eukaryota</taxon>
        <taxon>Fungi</taxon>
        <taxon>Dikarya</taxon>
        <taxon>Basidiomycota</taxon>
        <taxon>Agaricomycotina</taxon>
        <taxon>Agaricomycetes</taxon>
        <taxon>Agaricomycetidae</taxon>
        <taxon>Agaricales</taxon>
        <taxon>Pleurotineae</taxon>
        <taxon>Pterulaceae</taxon>
        <taxon>Pterulicium</taxon>
    </lineage>
</organism>
<feature type="compositionally biased region" description="Acidic residues" evidence="10">
    <location>
        <begin position="558"/>
        <end position="568"/>
    </location>
</feature>
<keyword evidence="3" id="KW-0547">Nucleotide-binding</keyword>
<name>A0A5C3QY21_9AGAR</name>
<dbReference type="GO" id="GO:0005524">
    <property type="term" value="F:ATP binding"/>
    <property type="evidence" value="ECO:0007669"/>
    <property type="project" value="UniProtKB-KW"/>
</dbReference>
<dbReference type="EMBL" id="ML178815">
    <property type="protein sequence ID" value="TFL06247.1"/>
    <property type="molecule type" value="Genomic_DNA"/>
</dbReference>
<feature type="region of interest" description="Disordered" evidence="10">
    <location>
        <begin position="556"/>
        <end position="610"/>
    </location>
</feature>
<comment type="similarity">
    <text evidence="1">Belongs to the SNF2/RAD54 helicase family.</text>
</comment>
<dbReference type="InterPro" id="IPR001841">
    <property type="entry name" value="Znf_RING"/>
</dbReference>